<evidence type="ECO:0000313" key="4">
    <source>
        <dbReference type="EMBL" id="SPD73667.1"/>
    </source>
</evidence>
<feature type="domain" description="3-octaprenyl-4-hydroxybenzoate carboxy-lyase-like N-terminal" evidence="2">
    <location>
        <begin position="10"/>
        <end position="89"/>
    </location>
</feature>
<dbReference type="Pfam" id="PF20695">
    <property type="entry name" value="UbiD_N"/>
    <property type="match status" value="1"/>
</dbReference>
<feature type="domain" description="3-octaprenyl-4-hydroxybenzoate carboxy-lyase-like C-terminal" evidence="3">
    <location>
        <begin position="323"/>
        <end position="437"/>
    </location>
</feature>
<dbReference type="Pfam" id="PF20696">
    <property type="entry name" value="UbiD_C"/>
    <property type="match status" value="1"/>
</dbReference>
<evidence type="ECO:0000259" key="3">
    <source>
        <dbReference type="Pfam" id="PF20696"/>
    </source>
</evidence>
<dbReference type="SUPFAM" id="SSF50475">
    <property type="entry name" value="FMN-binding split barrel"/>
    <property type="match status" value="1"/>
</dbReference>
<dbReference type="Gene3D" id="1.20.5.4570">
    <property type="match status" value="1"/>
</dbReference>
<dbReference type="InterPro" id="IPR049381">
    <property type="entry name" value="UbiD-like_C"/>
</dbReference>
<dbReference type="InterPro" id="IPR049383">
    <property type="entry name" value="UbiD-like_N"/>
</dbReference>
<dbReference type="NCBIfam" id="TIGR00148">
    <property type="entry name" value="UbiD family decarboxylase"/>
    <property type="match status" value="1"/>
</dbReference>
<dbReference type="GO" id="GO:0033494">
    <property type="term" value="P:ferulate metabolic process"/>
    <property type="evidence" value="ECO:0007669"/>
    <property type="project" value="TreeGrafter"/>
</dbReference>
<dbReference type="PANTHER" id="PTHR30108">
    <property type="entry name" value="3-OCTAPRENYL-4-HYDROXYBENZOATE CARBOXY-LYASE-RELATED"/>
    <property type="match status" value="1"/>
</dbReference>
<dbReference type="SUPFAM" id="SSF143968">
    <property type="entry name" value="UbiD C-terminal domain-like"/>
    <property type="match status" value="1"/>
</dbReference>
<dbReference type="GO" id="GO:0005737">
    <property type="term" value="C:cytoplasm"/>
    <property type="evidence" value="ECO:0007669"/>
    <property type="project" value="TreeGrafter"/>
</dbReference>
<dbReference type="Gene3D" id="3.40.1670.10">
    <property type="entry name" value="UbiD C-terminal domain-like"/>
    <property type="match status" value="1"/>
</dbReference>
<name>A0A445MVY6_9BACT</name>
<organism evidence="4">
    <name type="scientific">uncultured Desulfobacterium sp</name>
    <dbReference type="NCBI Taxonomy" id="201089"/>
    <lineage>
        <taxon>Bacteria</taxon>
        <taxon>Pseudomonadati</taxon>
        <taxon>Thermodesulfobacteriota</taxon>
        <taxon>Desulfobacteria</taxon>
        <taxon>Desulfobacterales</taxon>
        <taxon>Desulfobacteriaceae</taxon>
        <taxon>Desulfobacterium</taxon>
        <taxon>environmental samples</taxon>
    </lineage>
</organism>
<dbReference type="InterPro" id="IPR002830">
    <property type="entry name" value="UbiD"/>
</dbReference>
<protein>
    <submittedName>
        <fullName evidence="4">Putative phenylphosphate carboxylase, alpha subunit</fullName>
    </submittedName>
</protein>
<reference evidence="4" key="1">
    <citation type="submission" date="2018-01" db="EMBL/GenBank/DDBJ databases">
        <authorList>
            <person name="Regsiter A."/>
            <person name="William W."/>
        </authorList>
    </citation>
    <scope>NUCLEOTIDE SEQUENCE</scope>
    <source>
        <strain evidence="4">TRIP AH-1</strain>
    </source>
</reference>
<dbReference type="Pfam" id="PF01977">
    <property type="entry name" value="UbiD"/>
    <property type="match status" value="1"/>
</dbReference>
<evidence type="ECO:0000259" key="1">
    <source>
        <dbReference type="Pfam" id="PF01977"/>
    </source>
</evidence>
<feature type="domain" description="3-octaprenyl-4-hydroxybenzoate carboxy-lyase-like Rift-related" evidence="1">
    <location>
        <begin position="105"/>
        <end position="303"/>
    </location>
</feature>
<dbReference type="PANTHER" id="PTHR30108:SF17">
    <property type="entry name" value="FERULIC ACID DECARBOXYLASE 1"/>
    <property type="match status" value="1"/>
</dbReference>
<proteinExistence type="predicted"/>
<dbReference type="EMBL" id="OJIN01000104">
    <property type="protein sequence ID" value="SPD73667.1"/>
    <property type="molecule type" value="Genomic_DNA"/>
</dbReference>
<sequence>MAFYDLRQFIDKLKETGDVVYINQEVDWNLEAGAIMRRCNETSAPAPFFQRLKSYPQGYRLFGSPMATFRRLAIAMDMEPDTPYQSFLEEFKKRTKNPIKPILVSDGPCKENKLFGEDIDVLKFPVPLIHEGDGGRYIGTWHISATKDLGTEWVNWGMYRLMIHDKNTLGGLMVPTQHIGMILNKYEAMNKPMEIAVAIGTEPVTAIIGTCGVPTGINEMDIIGGFRRAPLEVVRCETVDLVVPATSEIVIEGEVLPNQRKDEGPFGEYTGYQAGGRGPRPVVKVRAITHRNDPILTSSNMGAPIEESDICMNVAWASDIWMQLLNAGFPITGVCIPVESSGTIVVVATKKPYNSIANGIAASVWSTKNGKHIPRVVVVEEDVDPYDLKQVIFALGTKCHPVRGTTVFDNMPHSPLIPFLDMKEKTYFSSANVVYDCTWPLDWDTENVPKLASFKAIYPKEMQERVLLNWKNYGFK</sequence>
<gene>
    <name evidence="4" type="ORF">PITCH_A1920006</name>
</gene>
<evidence type="ECO:0000259" key="2">
    <source>
        <dbReference type="Pfam" id="PF20695"/>
    </source>
</evidence>
<dbReference type="GO" id="GO:0046281">
    <property type="term" value="P:cinnamic acid catabolic process"/>
    <property type="evidence" value="ECO:0007669"/>
    <property type="project" value="TreeGrafter"/>
</dbReference>
<dbReference type="InterPro" id="IPR048304">
    <property type="entry name" value="UbiD_Rift_dom"/>
</dbReference>
<dbReference type="AlphaFoldDB" id="A0A445MVY6"/>
<dbReference type="GO" id="GO:0016831">
    <property type="term" value="F:carboxy-lyase activity"/>
    <property type="evidence" value="ECO:0007669"/>
    <property type="project" value="InterPro"/>
</dbReference>
<accession>A0A445MVY6</accession>